<keyword evidence="7 11" id="KW-0067">ATP-binding</keyword>
<accession>A0AAE3V8V1</accession>
<dbReference type="GO" id="GO:0008841">
    <property type="term" value="F:dihydrofolate synthase activity"/>
    <property type="evidence" value="ECO:0007669"/>
    <property type="project" value="TreeGrafter"/>
</dbReference>
<dbReference type="SUPFAM" id="SSF53623">
    <property type="entry name" value="MurD-like peptide ligases, catalytic domain"/>
    <property type="match status" value="1"/>
</dbReference>
<evidence type="ECO:0000313" key="14">
    <source>
        <dbReference type="Proteomes" id="UP001241537"/>
    </source>
</evidence>
<dbReference type="GO" id="GO:0046872">
    <property type="term" value="F:metal ion binding"/>
    <property type="evidence" value="ECO:0007669"/>
    <property type="project" value="UniProtKB-KW"/>
</dbReference>
<dbReference type="InterPro" id="IPR036565">
    <property type="entry name" value="Mur-like_cat_sf"/>
</dbReference>
<dbReference type="PANTHER" id="PTHR11136:SF0">
    <property type="entry name" value="DIHYDROFOLATE SYNTHETASE-RELATED"/>
    <property type="match status" value="1"/>
</dbReference>
<comment type="catalytic activity">
    <reaction evidence="10">
        <text>(6S)-5,6,7,8-tetrahydrofolyl-(gamma-L-Glu)(n) + L-glutamate + ATP = (6S)-5,6,7,8-tetrahydrofolyl-(gamma-L-Glu)(n+1) + ADP + phosphate + H(+)</text>
        <dbReference type="Rhea" id="RHEA:10580"/>
        <dbReference type="Rhea" id="RHEA-COMP:14738"/>
        <dbReference type="Rhea" id="RHEA-COMP:14740"/>
        <dbReference type="ChEBI" id="CHEBI:15378"/>
        <dbReference type="ChEBI" id="CHEBI:29985"/>
        <dbReference type="ChEBI" id="CHEBI:30616"/>
        <dbReference type="ChEBI" id="CHEBI:43474"/>
        <dbReference type="ChEBI" id="CHEBI:141005"/>
        <dbReference type="ChEBI" id="CHEBI:456216"/>
        <dbReference type="EC" id="6.3.2.17"/>
    </reaction>
</comment>
<dbReference type="EMBL" id="JAUSTO010000003">
    <property type="protein sequence ID" value="MDQ0151907.1"/>
    <property type="molecule type" value="Genomic_DNA"/>
</dbReference>
<dbReference type="GO" id="GO:0005524">
    <property type="term" value="F:ATP binding"/>
    <property type="evidence" value="ECO:0007669"/>
    <property type="project" value="UniProtKB-KW"/>
</dbReference>
<organism evidence="13 14">
    <name type="scientific">Moryella indoligenes</name>
    <dbReference type="NCBI Taxonomy" id="371674"/>
    <lineage>
        <taxon>Bacteria</taxon>
        <taxon>Bacillati</taxon>
        <taxon>Bacillota</taxon>
        <taxon>Clostridia</taxon>
        <taxon>Lachnospirales</taxon>
        <taxon>Lachnospiraceae</taxon>
        <taxon>Moryella</taxon>
    </lineage>
</organism>
<dbReference type="FunFam" id="3.40.1190.10:FF:000011">
    <property type="entry name" value="Folylpolyglutamate synthase/dihydrofolate synthase"/>
    <property type="match status" value="1"/>
</dbReference>
<evidence type="ECO:0000256" key="11">
    <source>
        <dbReference type="PIRNR" id="PIRNR001563"/>
    </source>
</evidence>
<dbReference type="AlphaFoldDB" id="A0AAE3V8V1"/>
<dbReference type="InterPro" id="IPR001645">
    <property type="entry name" value="Folylpolyglutamate_synth"/>
</dbReference>
<comment type="cofactor">
    <cofactor evidence="1">
        <name>Mg(2+)</name>
        <dbReference type="ChEBI" id="CHEBI:18420"/>
    </cofactor>
</comment>
<keyword evidence="6 11" id="KW-0547">Nucleotide-binding</keyword>
<dbReference type="EC" id="6.3.2.17" evidence="3"/>
<dbReference type="Gene3D" id="3.90.190.20">
    <property type="entry name" value="Mur ligase, C-terminal domain"/>
    <property type="match status" value="1"/>
</dbReference>
<dbReference type="Proteomes" id="UP001241537">
    <property type="component" value="Unassembled WGS sequence"/>
</dbReference>
<dbReference type="GO" id="GO:0005737">
    <property type="term" value="C:cytoplasm"/>
    <property type="evidence" value="ECO:0007669"/>
    <property type="project" value="TreeGrafter"/>
</dbReference>
<dbReference type="InterPro" id="IPR036615">
    <property type="entry name" value="Mur_ligase_C_dom_sf"/>
</dbReference>
<evidence type="ECO:0000256" key="7">
    <source>
        <dbReference type="ARBA" id="ARBA00022840"/>
    </source>
</evidence>
<dbReference type="NCBIfam" id="TIGR01499">
    <property type="entry name" value="folC"/>
    <property type="match status" value="1"/>
</dbReference>
<proteinExistence type="inferred from homology"/>
<keyword evidence="8" id="KW-0460">Magnesium</keyword>
<protein>
    <recommendedName>
        <fullName evidence="3">tetrahydrofolate synthase</fullName>
        <ecNumber evidence="3">6.3.2.17</ecNumber>
    </recommendedName>
    <alternativeName>
        <fullName evidence="9">Tetrahydrofolylpolyglutamate synthase</fullName>
    </alternativeName>
</protein>
<gene>
    <name evidence="13" type="ORF">J2S20_000589</name>
</gene>
<dbReference type="RefSeq" id="WP_307253119.1">
    <property type="nucleotide sequence ID" value="NZ_JAUSTO010000003.1"/>
</dbReference>
<dbReference type="Gene3D" id="3.40.1190.10">
    <property type="entry name" value="Mur-like, catalytic domain"/>
    <property type="match status" value="1"/>
</dbReference>
<evidence type="ECO:0000256" key="9">
    <source>
        <dbReference type="ARBA" id="ARBA00030592"/>
    </source>
</evidence>
<name>A0AAE3V8V1_9FIRM</name>
<evidence type="ECO:0000256" key="5">
    <source>
        <dbReference type="ARBA" id="ARBA00022723"/>
    </source>
</evidence>
<evidence type="ECO:0000256" key="1">
    <source>
        <dbReference type="ARBA" id="ARBA00001946"/>
    </source>
</evidence>
<comment type="caution">
    <text evidence="13">The sequence shown here is derived from an EMBL/GenBank/DDBJ whole genome shotgun (WGS) entry which is preliminary data.</text>
</comment>
<evidence type="ECO:0000256" key="2">
    <source>
        <dbReference type="ARBA" id="ARBA00008276"/>
    </source>
</evidence>
<evidence type="ECO:0000256" key="10">
    <source>
        <dbReference type="ARBA" id="ARBA00047493"/>
    </source>
</evidence>
<dbReference type="GO" id="GO:0004326">
    <property type="term" value="F:tetrahydrofolylpolyglutamate synthase activity"/>
    <property type="evidence" value="ECO:0007669"/>
    <property type="project" value="UniProtKB-EC"/>
</dbReference>
<dbReference type="Pfam" id="PF02875">
    <property type="entry name" value="Mur_ligase_C"/>
    <property type="match status" value="1"/>
</dbReference>
<keyword evidence="14" id="KW-1185">Reference proteome</keyword>
<evidence type="ECO:0000256" key="6">
    <source>
        <dbReference type="ARBA" id="ARBA00022741"/>
    </source>
</evidence>
<dbReference type="PANTHER" id="PTHR11136">
    <property type="entry name" value="FOLYLPOLYGLUTAMATE SYNTHASE-RELATED"/>
    <property type="match status" value="1"/>
</dbReference>
<comment type="similarity">
    <text evidence="2 11">Belongs to the folylpolyglutamate synthase family.</text>
</comment>
<feature type="domain" description="Mur ligase C-terminal" evidence="12">
    <location>
        <begin position="284"/>
        <end position="399"/>
    </location>
</feature>
<keyword evidence="4 11" id="KW-0436">Ligase</keyword>
<evidence type="ECO:0000256" key="4">
    <source>
        <dbReference type="ARBA" id="ARBA00022598"/>
    </source>
</evidence>
<dbReference type="SUPFAM" id="SSF53244">
    <property type="entry name" value="MurD-like peptide ligases, peptide-binding domain"/>
    <property type="match status" value="1"/>
</dbReference>
<evidence type="ECO:0000256" key="8">
    <source>
        <dbReference type="ARBA" id="ARBA00022842"/>
    </source>
</evidence>
<dbReference type="PIRSF" id="PIRSF001563">
    <property type="entry name" value="Folylpolyglu_synth"/>
    <property type="match status" value="1"/>
</dbReference>
<dbReference type="InterPro" id="IPR004101">
    <property type="entry name" value="Mur_ligase_C"/>
</dbReference>
<keyword evidence="5" id="KW-0479">Metal-binding</keyword>
<reference evidence="13" key="1">
    <citation type="submission" date="2023-07" db="EMBL/GenBank/DDBJ databases">
        <title>Genomic Encyclopedia of Type Strains, Phase IV (KMG-IV): sequencing the most valuable type-strain genomes for metagenomic binning, comparative biology and taxonomic classification.</title>
        <authorList>
            <person name="Goeker M."/>
        </authorList>
    </citation>
    <scope>NUCLEOTIDE SEQUENCE</scope>
    <source>
        <strain evidence="13">DSM 19659</strain>
    </source>
</reference>
<sequence length="414" mass="46151">MNTGKHFPEDLPMWGDKKNSVPEVRRFLDRLGAPDRQLKIIHVAGTNGKGSVCAYLTQAFLDAGLRTGTFISPHLVDIRERILIDNVPVSPERFQAAAERVKLLGEQWEKEGGSFPAYFEFLFYMAMLIFQEADVDVVMLETGLGGRLDATNSCAPIMTVITSISLDHMQYLGDTVEKIAAEKAGIIKPGVPIVYDARRAGTAEVIRRQAELMGAPALAVKDIEESFSFLPARYMRENATLAKRVFELLKKQPELWQGRKDSAQLFEDSVRRTHWAGRMDEIYPNVFLDGGHNEDGVRAMTEAARGLCEARRKKPVLLTSAVSDKDLRHVVAAFSEALQPVRVYVAPLDSYRAADASELARLYRTDGVADVREYASVAEAWRRARAERSEDEILFGAGSLYLVGEILAAERSQK</sequence>
<evidence type="ECO:0000259" key="12">
    <source>
        <dbReference type="Pfam" id="PF02875"/>
    </source>
</evidence>
<evidence type="ECO:0000313" key="13">
    <source>
        <dbReference type="EMBL" id="MDQ0151907.1"/>
    </source>
</evidence>
<evidence type="ECO:0000256" key="3">
    <source>
        <dbReference type="ARBA" id="ARBA00013025"/>
    </source>
</evidence>